<proteinExistence type="inferred from homology"/>
<evidence type="ECO:0000259" key="9">
    <source>
        <dbReference type="Pfam" id="PF00465"/>
    </source>
</evidence>
<sequence length="364" mass="39384">MANIIISPGKYVQGKGELKNISKHTKNLGENFFVIVSTSGMKRVANIIKESFSDSNTNLIFEIFNGECSENEIKRLQKSFQENNCDVVIGIGGGKILDTAKAIAYFENVPVVIAPTIASTDAPCSALSVIYTDEGIFDKYLLLNKNPDLILVDTQIIVSAPSRLLISGMGDALATYFELRACKRANSLNMSNGHITLAAEALAKLCYNTLLSEGFKAKMAVNNNVVTKAVENVVEANTLLSGLGFESGGLSGAHAIHNGFTVLQECHNLYHGEKVAFGTIAQLVLENAPLEEIKEVIDFCLSVGLPTNLSDMGIKKIDKDDIMKVAEASCAEGETIYNMPFDVTPYDVYSAILTADKLGSHYHK</sequence>
<feature type="domain" description="Alcohol dehydrogenase iron-type/glycerol dehydrogenase GldA" evidence="9">
    <location>
        <begin position="8"/>
        <end position="154"/>
    </location>
</feature>
<keyword evidence="3" id="KW-0560">Oxidoreductase</keyword>
<accession>A0ABS7AMR9</accession>
<evidence type="ECO:0000256" key="4">
    <source>
        <dbReference type="ARBA" id="ARBA00023027"/>
    </source>
</evidence>
<reference evidence="10 11" key="1">
    <citation type="submission" date="2021-07" db="EMBL/GenBank/DDBJ databases">
        <title>Clostridium weizhouense sp. nov., an anaerobic bacterium isolated from activated sludge of Petroleum wastewater.</title>
        <authorList>
            <person name="Li Q."/>
        </authorList>
    </citation>
    <scope>NUCLEOTIDE SEQUENCE [LARGE SCALE GENOMIC DNA]</scope>
    <source>
        <strain evidence="10 11">YB-6</strain>
    </source>
</reference>
<evidence type="ECO:0000256" key="2">
    <source>
        <dbReference type="ARBA" id="ARBA00022723"/>
    </source>
</evidence>
<dbReference type="PIRSF" id="PIRSF000112">
    <property type="entry name" value="Glycerol_dehydrogenase"/>
    <property type="match status" value="1"/>
</dbReference>
<comment type="pathway">
    <text evidence="5">Polyol metabolism; glycerol fermentation; glycerone phosphate from glycerol (oxidative route): step 1/2.</text>
</comment>
<dbReference type="RefSeq" id="WP_219779013.1">
    <property type="nucleotide sequence ID" value="NZ_JAHXPT010000004.1"/>
</dbReference>
<dbReference type="PROSITE" id="PS00913">
    <property type="entry name" value="ADH_IRON_1"/>
    <property type="match status" value="1"/>
</dbReference>
<evidence type="ECO:0000256" key="5">
    <source>
        <dbReference type="ARBA" id="ARBA00037918"/>
    </source>
</evidence>
<evidence type="ECO:0000256" key="7">
    <source>
        <dbReference type="ARBA" id="ARBA00040132"/>
    </source>
</evidence>
<comment type="catalytic activity">
    <reaction evidence="8">
        <text>glycerol + NAD(+) = dihydroxyacetone + NADH + H(+)</text>
        <dbReference type="Rhea" id="RHEA:13769"/>
        <dbReference type="ChEBI" id="CHEBI:15378"/>
        <dbReference type="ChEBI" id="CHEBI:16016"/>
        <dbReference type="ChEBI" id="CHEBI:17754"/>
        <dbReference type="ChEBI" id="CHEBI:57540"/>
        <dbReference type="ChEBI" id="CHEBI:57945"/>
        <dbReference type="EC" id="1.1.1.6"/>
    </reaction>
</comment>
<keyword evidence="2" id="KW-0479">Metal-binding</keyword>
<dbReference type="Proteomes" id="UP001519921">
    <property type="component" value="Unassembled WGS sequence"/>
</dbReference>
<comment type="similarity">
    <text evidence="1">Belongs to the iron-containing alcohol dehydrogenase family.</text>
</comment>
<dbReference type="EMBL" id="JAHXPT010000004">
    <property type="protein sequence ID" value="MBW6409957.1"/>
    <property type="molecule type" value="Genomic_DNA"/>
</dbReference>
<dbReference type="PANTHER" id="PTHR43616">
    <property type="entry name" value="GLYCEROL DEHYDROGENASE"/>
    <property type="match status" value="1"/>
</dbReference>
<dbReference type="Gene3D" id="1.20.1090.10">
    <property type="entry name" value="Dehydroquinate synthase-like - alpha domain"/>
    <property type="match status" value="1"/>
</dbReference>
<comment type="caution">
    <text evidence="10">The sequence shown here is derived from an EMBL/GenBank/DDBJ whole genome shotgun (WGS) entry which is preliminary data.</text>
</comment>
<name>A0ABS7AMR9_9CLOT</name>
<evidence type="ECO:0000256" key="8">
    <source>
        <dbReference type="ARBA" id="ARBA00049006"/>
    </source>
</evidence>
<dbReference type="Gene3D" id="3.40.50.1970">
    <property type="match status" value="1"/>
</dbReference>
<evidence type="ECO:0000313" key="11">
    <source>
        <dbReference type="Proteomes" id="UP001519921"/>
    </source>
</evidence>
<keyword evidence="11" id="KW-1185">Reference proteome</keyword>
<evidence type="ECO:0000313" key="10">
    <source>
        <dbReference type="EMBL" id="MBW6409957.1"/>
    </source>
</evidence>
<dbReference type="Pfam" id="PF00465">
    <property type="entry name" value="Fe-ADH"/>
    <property type="match status" value="1"/>
</dbReference>
<keyword evidence="4" id="KW-0520">NAD</keyword>
<protein>
    <recommendedName>
        <fullName evidence="7">Glycerol dehydrogenase</fullName>
        <ecNumber evidence="6">1.1.1.6</ecNumber>
    </recommendedName>
</protein>
<dbReference type="EC" id="1.1.1.6" evidence="6"/>
<evidence type="ECO:0000256" key="6">
    <source>
        <dbReference type="ARBA" id="ARBA00039147"/>
    </source>
</evidence>
<organism evidence="10 11">
    <name type="scientific">Clostridium weizhouense</name>
    <dbReference type="NCBI Taxonomy" id="2859781"/>
    <lineage>
        <taxon>Bacteria</taxon>
        <taxon>Bacillati</taxon>
        <taxon>Bacillota</taxon>
        <taxon>Clostridia</taxon>
        <taxon>Eubacteriales</taxon>
        <taxon>Clostridiaceae</taxon>
        <taxon>Clostridium</taxon>
    </lineage>
</organism>
<dbReference type="SUPFAM" id="SSF56796">
    <property type="entry name" value="Dehydroquinate synthase-like"/>
    <property type="match status" value="1"/>
</dbReference>
<dbReference type="InterPro" id="IPR018211">
    <property type="entry name" value="ADH_Fe_CS"/>
</dbReference>
<dbReference type="PANTHER" id="PTHR43616:SF5">
    <property type="entry name" value="GLYCEROL DEHYDROGENASE 1"/>
    <property type="match status" value="1"/>
</dbReference>
<dbReference type="PROSITE" id="PS00060">
    <property type="entry name" value="ADH_IRON_2"/>
    <property type="match status" value="1"/>
</dbReference>
<dbReference type="CDD" id="cd08170">
    <property type="entry name" value="GlyDH"/>
    <property type="match status" value="1"/>
</dbReference>
<evidence type="ECO:0000256" key="1">
    <source>
        <dbReference type="ARBA" id="ARBA00007358"/>
    </source>
</evidence>
<gene>
    <name evidence="10" type="ORF">KYD98_07610</name>
</gene>
<dbReference type="InterPro" id="IPR001670">
    <property type="entry name" value="ADH_Fe/GldA"/>
</dbReference>
<evidence type="ECO:0000256" key="3">
    <source>
        <dbReference type="ARBA" id="ARBA00023002"/>
    </source>
</evidence>
<dbReference type="InterPro" id="IPR016205">
    <property type="entry name" value="Glycerol_DH"/>
</dbReference>
<dbReference type="NCBIfam" id="NF006941">
    <property type="entry name" value="PRK09423.1"/>
    <property type="match status" value="1"/>
</dbReference>